<evidence type="ECO:0000313" key="2">
    <source>
        <dbReference type="EMBL" id="TFK57712.1"/>
    </source>
</evidence>
<feature type="non-terminal residue" evidence="2">
    <location>
        <position position="1"/>
    </location>
</feature>
<keyword evidence="2" id="KW-0418">Kinase</keyword>
<dbReference type="Pfam" id="PF01636">
    <property type="entry name" value="APH"/>
    <property type="match status" value="1"/>
</dbReference>
<dbReference type="GO" id="GO:0016301">
    <property type="term" value="F:kinase activity"/>
    <property type="evidence" value="ECO:0007669"/>
    <property type="project" value="UniProtKB-KW"/>
</dbReference>
<dbReference type="EMBL" id="ML213503">
    <property type="protein sequence ID" value="TFK57712.1"/>
    <property type="molecule type" value="Genomic_DNA"/>
</dbReference>
<protein>
    <submittedName>
        <fullName evidence="2">Kinase-like protein</fullName>
    </submittedName>
</protein>
<keyword evidence="3" id="KW-1185">Reference proteome</keyword>
<organism evidence="2 3">
    <name type="scientific">Heliocybe sulcata</name>
    <dbReference type="NCBI Taxonomy" id="5364"/>
    <lineage>
        <taxon>Eukaryota</taxon>
        <taxon>Fungi</taxon>
        <taxon>Dikarya</taxon>
        <taxon>Basidiomycota</taxon>
        <taxon>Agaricomycotina</taxon>
        <taxon>Agaricomycetes</taxon>
        <taxon>Gloeophyllales</taxon>
        <taxon>Gloeophyllaceae</taxon>
        <taxon>Heliocybe</taxon>
    </lineage>
</organism>
<dbReference type="InterPro" id="IPR011009">
    <property type="entry name" value="Kinase-like_dom_sf"/>
</dbReference>
<name>A0A5C3NJY7_9AGAM</name>
<dbReference type="PANTHER" id="PTHR21310">
    <property type="entry name" value="AMINOGLYCOSIDE PHOSPHOTRANSFERASE-RELATED-RELATED"/>
    <property type="match status" value="1"/>
</dbReference>
<keyword evidence="2" id="KW-0808">Transferase</keyword>
<accession>A0A5C3NJY7</accession>
<dbReference type="InterPro" id="IPR051678">
    <property type="entry name" value="AGP_Transferase"/>
</dbReference>
<proteinExistence type="predicted"/>
<evidence type="ECO:0000259" key="1">
    <source>
        <dbReference type="Pfam" id="PF01636"/>
    </source>
</evidence>
<feature type="domain" description="Aminoglycoside phosphotransferase" evidence="1">
    <location>
        <begin position="13"/>
        <end position="173"/>
    </location>
</feature>
<dbReference type="Proteomes" id="UP000305948">
    <property type="component" value="Unassembled WGS sequence"/>
</dbReference>
<dbReference type="SUPFAM" id="SSF56112">
    <property type="entry name" value="Protein kinase-like (PK-like)"/>
    <property type="match status" value="1"/>
</dbReference>
<reference evidence="2 3" key="1">
    <citation type="journal article" date="2019" name="Nat. Ecol. Evol.">
        <title>Megaphylogeny resolves global patterns of mushroom evolution.</title>
        <authorList>
            <person name="Varga T."/>
            <person name="Krizsan K."/>
            <person name="Foldi C."/>
            <person name="Dima B."/>
            <person name="Sanchez-Garcia M."/>
            <person name="Sanchez-Ramirez S."/>
            <person name="Szollosi G.J."/>
            <person name="Szarkandi J.G."/>
            <person name="Papp V."/>
            <person name="Albert L."/>
            <person name="Andreopoulos W."/>
            <person name="Angelini C."/>
            <person name="Antonin V."/>
            <person name="Barry K.W."/>
            <person name="Bougher N.L."/>
            <person name="Buchanan P."/>
            <person name="Buyck B."/>
            <person name="Bense V."/>
            <person name="Catcheside P."/>
            <person name="Chovatia M."/>
            <person name="Cooper J."/>
            <person name="Damon W."/>
            <person name="Desjardin D."/>
            <person name="Finy P."/>
            <person name="Geml J."/>
            <person name="Haridas S."/>
            <person name="Hughes K."/>
            <person name="Justo A."/>
            <person name="Karasinski D."/>
            <person name="Kautmanova I."/>
            <person name="Kiss B."/>
            <person name="Kocsube S."/>
            <person name="Kotiranta H."/>
            <person name="LaButti K.M."/>
            <person name="Lechner B.E."/>
            <person name="Liimatainen K."/>
            <person name="Lipzen A."/>
            <person name="Lukacs Z."/>
            <person name="Mihaltcheva S."/>
            <person name="Morgado L.N."/>
            <person name="Niskanen T."/>
            <person name="Noordeloos M.E."/>
            <person name="Ohm R.A."/>
            <person name="Ortiz-Santana B."/>
            <person name="Ovrebo C."/>
            <person name="Racz N."/>
            <person name="Riley R."/>
            <person name="Savchenko A."/>
            <person name="Shiryaev A."/>
            <person name="Soop K."/>
            <person name="Spirin V."/>
            <person name="Szebenyi C."/>
            <person name="Tomsovsky M."/>
            <person name="Tulloss R.E."/>
            <person name="Uehling J."/>
            <person name="Grigoriev I.V."/>
            <person name="Vagvolgyi C."/>
            <person name="Papp T."/>
            <person name="Martin F.M."/>
            <person name="Miettinen O."/>
            <person name="Hibbett D.S."/>
            <person name="Nagy L.G."/>
        </authorList>
    </citation>
    <scope>NUCLEOTIDE SEQUENCE [LARGE SCALE GENOMIC DNA]</scope>
    <source>
        <strain evidence="2 3">OMC1185</strain>
    </source>
</reference>
<dbReference type="InterPro" id="IPR002575">
    <property type="entry name" value="Aminoglycoside_PTrfase"/>
</dbReference>
<feature type="non-terminal residue" evidence="2">
    <location>
        <position position="177"/>
    </location>
</feature>
<sequence length="177" mass="20823">EAVAQEFVRTHTSIPVPRIRRCIADGHGHGYMVMERIEGVKLDRLWPSLNTWQRFIVVWTIRGYIRQLRHVSSDYVCRDVPGPMAETPQLCNRPNLMTRDKPFGPFDSAPEFYQYWNDQYKDKVRARNFCLDDTVPLVLTHNDLRPGNIIVGRDGKIWLIDWDQAGFYPPWQEYLGM</sequence>
<dbReference type="PANTHER" id="PTHR21310:SF15">
    <property type="entry name" value="AMINOGLYCOSIDE PHOSPHOTRANSFERASE DOMAIN-CONTAINING PROTEIN"/>
    <property type="match status" value="1"/>
</dbReference>
<dbReference type="Gene3D" id="3.90.1200.10">
    <property type="match status" value="1"/>
</dbReference>
<dbReference type="OrthoDB" id="5404599at2759"/>
<gene>
    <name evidence="2" type="ORF">OE88DRAFT_1615056</name>
</gene>
<dbReference type="AlphaFoldDB" id="A0A5C3NJY7"/>
<evidence type="ECO:0000313" key="3">
    <source>
        <dbReference type="Proteomes" id="UP000305948"/>
    </source>
</evidence>